<keyword evidence="3" id="KW-1185">Reference proteome</keyword>
<feature type="region of interest" description="Disordered" evidence="1">
    <location>
        <begin position="1"/>
        <end position="26"/>
    </location>
</feature>
<organism evidence="2 3">
    <name type="scientific">Zingiber officinale</name>
    <name type="common">Ginger</name>
    <name type="synonym">Amomum zingiber</name>
    <dbReference type="NCBI Taxonomy" id="94328"/>
    <lineage>
        <taxon>Eukaryota</taxon>
        <taxon>Viridiplantae</taxon>
        <taxon>Streptophyta</taxon>
        <taxon>Embryophyta</taxon>
        <taxon>Tracheophyta</taxon>
        <taxon>Spermatophyta</taxon>
        <taxon>Magnoliopsida</taxon>
        <taxon>Liliopsida</taxon>
        <taxon>Zingiberales</taxon>
        <taxon>Zingiberaceae</taxon>
        <taxon>Zingiber</taxon>
    </lineage>
</organism>
<accession>A0A8J5C0H9</accession>
<evidence type="ECO:0000313" key="2">
    <source>
        <dbReference type="EMBL" id="KAG6466729.1"/>
    </source>
</evidence>
<dbReference type="AlphaFoldDB" id="A0A8J5C0H9"/>
<evidence type="ECO:0000313" key="3">
    <source>
        <dbReference type="Proteomes" id="UP000734854"/>
    </source>
</evidence>
<dbReference type="Proteomes" id="UP000734854">
    <property type="component" value="Unassembled WGS sequence"/>
</dbReference>
<comment type="caution">
    <text evidence="2">The sequence shown here is derived from an EMBL/GenBank/DDBJ whole genome shotgun (WGS) entry which is preliminary data.</text>
</comment>
<sequence>MDTLALPSDPSPIPVPAPNPTPVPSPRSILVTRLSTTEATKRLLFDLCNGLLIGGGSLSLVLQGKKDDLLRESFIGGGGFLFLFL</sequence>
<name>A0A8J5C0H9_ZINOF</name>
<proteinExistence type="predicted"/>
<evidence type="ECO:0000256" key="1">
    <source>
        <dbReference type="SAM" id="MobiDB-lite"/>
    </source>
</evidence>
<dbReference type="EMBL" id="JACMSC010000126">
    <property type="protein sequence ID" value="KAG6466729.1"/>
    <property type="molecule type" value="Genomic_DNA"/>
</dbReference>
<feature type="compositionally biased region" description="Pro residues" evidence="1">
    <location>
        <begin position="9"/>
        <end position="25"/>
    </location>
</feature>
<protein>
    <submittedName>
        <fullName evidence="2">Uncharacterized protein</fullName>
    </submittedName>
</protein>
<gene>
    <name evidence="2" type="ORF">ZIOFF_075431</name>
</gene>
<reference evidence="2 3" key="1">
    <citation type="submission" date="2020-08" db="EMBL/GenBank/DDBJ databases">
        <title>Plant Genome Project.</title>
        <authorList>
            <person name="Zhang R.-G."/>
        </authorList>
    </citation>
    <scope>NUCLEOTIDE SEQUENCE [LARGE SCALE GENOMIC DNA]</scope>
    <source>
        <tissue evidence="2">Rhizome</tissue>
    </source>
</reference>